<dbReference type="InterPro" id="IPR047690">
    <property type="entry name" value="IPExxxVDY_fam"/>
</dbReference>
<evidence type="ECO:0000313" key="1">
    <source>
        <dbReference type="EMBL" id="GGC23808.1"/>
    </source>
</evidence>
<dbReference type="RefSeq" id="WP_188460351.1">
    <property type="nucleotide sequence ID" value="NZ_BAABHU010000002.1"/>
</dbReference>
<comment type="caution">
    <text evidence="1">The sequence shown here is derived from an EMBL/GenBank/DDBJ whole genome shotgun (WGS) entry which is preliminary data.</text>
</comment>
<evidence type="ECO:0008006" key="3">
    <source>
        <dbReference type="Google" id="ProtNLM"/>
    </source>
</evidence>
<dbReference type="EMBL" id="BMEC01000002">
    <property type="protein sequence ID" value="GGC23808.1"/>
    <property type="molecule type" value="Genomic_DNA"/>
</dbReference>
<evidence type="ECO:0000313" key="2">
    <source>
        <dbReference type="Proteomes" id="UP000636010"/>
    </source>
</evidence>
<protein>
    <recommendedName>
        <fullName evidence="3">IPExxxVDY family protein</fullName>
    </recommendedName>
</protein>
<dbReference type="NCBIfam" id="NF033205">
    <property type="entry name" value="IPExxxVDY"/>
    <property type="match status" value="1"/>
</dbReference>
<proteinExistence type="predicted"/>
<gene>
    <name evidence="1" type="ORF">GCM10011506_06230</name>
</gene>
<accession>A0ABQ1LF77</accession>
<dbReference type="Proteomes" id="UP000636010">
    <property type="component" value="Unassembled WGS sequence"/>
</dbReference>
<keyword evidence="2" id="KW-1185">Reference proteome</keyword>
<organism evidence="1 2">
    <name type="scientific">Marivirga lumbricoides</name>
    <dbReference type="NCBI Taxonomy" id="1046115"/>
    <lineage>
        <taxon>Bacteria</taxon>
        <taxon>Pseudomonadati</taxon>
        <taxon>Bacteroidota</taxon>
        <taxon>Cytophagia</taxon>
        <taxon>Cytophagales</taxon>
        <taxon>Marivirgaceae</taxon>
        <taxon>Marivirga</taxon>
    </lineage>
</organism>
<reference evidence="2" key="1">
    <citation type="journal article" date="2019" name="Int. J. Syst. Evol. Microbiol.">
        <title>The Global Catalogue of Microorganisms (GCM) 10K type strain sequencing project: providing services to taxonomists for standard genome sequencing and annotation.</title>
        <authorList>
            <consortium name="The Broad Institute Genomics Platform"/>
            <consortium name="The Broad Institute Genome Sequencing Center for Infectious Disease"/>
            <person name="Wu L."/>
            <person name="Ma J."/>
        </authorList>
    </citation>
    <scope>NUCLEOTIDE SEQUENCE [LARGE SCALE GENOMIC DNA]</scope>
    <source>
        <strain evidence="2">CGMCC 1.10832</strain>
    </source>
</reference>
<sequence>MQKKILKTDIHFDFTLLGISSGLPDFQLAWNINQQLNIHLKKVDDHRIEFQNNQFLQTSMLQYSTEHVTIKLIKNKVEVSESFAFVIPEAKNIDYFLLIQDDTGDLEILNVKNTLSKIKNVILVQEMDIQRLKSIDNLILN</sequence>
<name>A0ABQ1LF77_9BACT</name>